<dbReference type="Proteomes" id="UP001270362">
    <property type="component" value="Unassembled WGS sequence"/>
</dbReference>
<dbReference type="EMBL" id="JAULSO010000002">
    <property type="protein sequence ID" value="KAK3687457.1"/>
    <property type="molecule type" value="Genomic_DNA"/>
</dbReference>
<comment type="caution">
    <text evidence="1">The sequence shown here is derived from an EMBL/GenBank/DDBJ whole genome shotgun (WGS) entry which is preliminary data.</text>
</comment>
<protein>
    <submittedName>
        <fullName evidence="1">Uncharacterized protein</fullName>
    </submittedName>
</protein>
<dbReference type="SUPFAM" id="SSF53067">
    <property type="entry name" value="Actin-like ATPase domain"/>
    <property type="match status" value="1"/>
</dbReference>
<reference evidence="1" key="2">
    <citation type="submission" date="2023-06" db="EMBL/GenBank/DDBJ databases">
        <authorList>
            <consortium name="Lawrence Berkeley National Laboratory"/>
            <person name="Haridas S."/>
            <person name="Hensen N."/>
            <person name="Bonometti L."/>
            <person name="Westerberg I."/>
            <person name="Brannstrom I.O."/>
            <person name="Guillou S."/>
            <person name="Cros-Aarteil S."/>
            <person name="Calhoun S."/>
            <person name="Kuo A."/>
            <person name="Mondo S."/>
            <person name="Pangilinan J."/>
            <person name="Riley R."/>
            <person name="Labutti K."/>
            <person name="Andreopoulos B."/>
            <person name="Lipzen A."/>
            <person name="Chen C."/>
            <person name="Yanf M."/>
            <person name="Daum C."/>
            <person name="Ng V."/>
            <person name="Clum A."/>
            <person name="Steindorff A."/>
            <person name="Ohm R."/>
            <person name="Martin F."/>
            <person name="Silar P."/>
            <person name="Natvig D."/>
            <person name="Lalanne C."/>
            <person name="Gautier V."/>
            <person name="Ament-Velasquez S.L."/>
            <person name="Kruys A."/>
            <person name="Hutchinson M.I."/>
            <person name="Powell A.J."/>
            <person name="Barry K."/>
            <person name="Miller A.N."/>
            <person name="Grigoriev I.V."/>
            <person name="Debuchy R."/>
            <person name="Gladieux P."/>
            <person name="Thoren M.H."/>
            <person name="Johannesson H."/>
        </authorList>
    </citation>
    <scope>NUCLEOTIDE SEQUENCE</scope>
    <source>
        <strain evidence="1">CBS 314.62</strain>
    </source>
</reference>
<dbReference type="PANTHER" id="PTHR14187">
    <property type="entry name" value="ALPHA KINASE/ELONGATION FACTOR 2 KINASE"/>
    <property type="match status" value="1"/>
</dbReference>
<evidence type="ECO:0000313" key="2">
    <source>
        <dbReference type="Proteomes" id="UP001270362"/>
    </source>
</evidence>
<dbReference type="AlphaFoldDB" id="A0AAE0X7W8"/>
<keyword evidence="2" id="KW-1185">Reference proteome</keyword>
<name>A0AAE0X7W8_9PEZI</name>
<proteinExistence type="predicted"/>
<dbReference type="InterPro" id="IPR043129">
    <property type="entry name" value="ATPase_NBD"/>
</dbReference>
<reference evidence="1" key="1">
    <citation type="journal article" date="2023" name="Mol. Phylogenet. Evol.">
        <title>Genome-scale phylogeny and comparative genomics of the fungal order Sordariales.</title>
        <authorList>
            <person name="Hensen N."/>
            <person name="Bonometti L."/>
            <person name="Westerberg I."/>
            <person name="Brannstrom I.O."/>
            <person name="Guillou S."/>
            <person name="Cros-Aarteil S."/>
            <person name="Calhoun S."/>
            <person name="Haridas S."/>
            <person name="Kuo A."/>
            <person name="Mondo S."/>
            <person name="Pangilinan J."/>
            <person name="Riley R."/>
            <person name="LaButti K."/>
            <person name="Andreopoulos B."/>
            <person name="Lipzen A."/>
            <person name="Chen C."/>
            <person name="Yan M."/>
            <person name="Daum C."/>
            <person name="Ng V."/>
            <person name="Clum A."/>
            <person name="Steindorff A."/>
            <person name="Ohm R.A."/>
            <person name="Martin F."/>
            <person name="Silar P."/>
            <person name="Natvig D.O."/>
            <person name="Lalanne C."/>
            <person name="Gautier V."/>
            <person name="Ament-Velasquez S.L."/>
            <person name="Kruys A."/>
            <person name="Hutchinson M.I."/>
            <person name="Powell A.J."/>
            <person name="Barry K."/>
            <person name="Miller A.N."/>
            <person name="Grigoriev I.V."/>
            <person name="Debuchy R."/>
            <person name="Gladieux P."/>
            <person name="Hiltunen Thoren M."/>
            <person name="Johannesson H."/>
        </authorList>
    </citation>
    <scope>NUCLEOTIDE SEQUENCE</scope>
    <source>
        <strain evidence="1">CBS 314.62</strain>
    </source>
</reference>
<dbReference type="PANTHER" id="PTHR14187:SF5">
    <property type="entry name" value="HEAT SHOCK 70 KDA PROTEIN 12A"/>
    <property type="match status" value="1"/>
</dbReference>
<accession>A0AAE0X7W8</accession>
<gene>
    <name evidence="1" type="ORF">B0T22DRAFT_534857</name>
</gene>
<organism evidence="1 2">
    <name type="scientific">Podospora appendiculata</name>
    <dbReference type="NCBI Taxonomy" id="314037"/>
    <lineage>
        <taxon>Eukaryota</taxon>
        <taxon>Fungi</taxon>
        <taxon>Dikarya</taxon>
        <taxon>Ascomycota</taxon>
        <taxon>Pezizomycotina</taxon>
        <taxon>Sordariomycetes</taxon>
        <taxon>Sordariomycetidae</taxon>
        <taxon>Sordariales</taxon>
        <taxon>Podosporaceae</taxon>
        <taxon>Podospora</taxon>
    </lineage>
</organism>
<sequence>MSTLSATSNGARPSLLVFGIDFGTTYSGVTWAWSKKPKDVTTIANWDSTLYQNSTREKVPSAICYDSATGDVAGWGYNIPLEAEPIRWFKLLLLNRDDLYAYLHKRKGFSKIIKARKRIKGMGKTPVDVIADYLRVLWAHVMAKVAKQLGAKHLRGIPFSVVMTVPAIWKPYACAKMMKAAKDAGIISDRDCGPTTLTFISEPESAARATFADMDVRPDLNVGDCITVADCGGGTVRVIGSPLWSQARPEDIKDIMESSWENGIKQQFSSEEKSWPVKLPYTMANLLRSDPLDPPTIEDMVAQQASKVEKKTGNLPKVGPWGYMATHQSPKYIVLVGSFGRCRYLFERLSTLFEGRMTEVLQGEGERLWTAISRGVVLSSISSPVVISSRVSRVHYGVRHMDLFVEGKHLKEDEIWITTTCQRMANNQVKWFLKRETAPDRLDSSVEQLCTIRLEPPIPFEDLPSSINPQGKPVKTFSYTVVMTSFRSLVRFDVEYEAKTIGESNVDVVFEESSSSAIKASD</sequence>
<dbReference type="Gene3D" id="3.30.420.40">
    <property type="match status" value="1"/>
</dbReference>
<dbReference type="CDD" id="cd10170">
    <property type="entry name" value="ASKHA_NBD_HSP70"/>
    <property type="match status" value="1"/>
</dbReference>
<evidence type="ECO:0000313" key="1">
    <source>
        <dbReference type="EMBL" id="KAK3687457.1"/>
    </source>
</evidence>